<evidence type="ECO:0000256" key="1">
    <source>
        <dbReference type="ARBA" id="ARBA00001946"/>
    </source>
</evidence>
<dbReference type="GO" id="GO:0005524">
    <property type="term" value="F:ATP binding"/>
    <property type="evidence" value="ECO:0007669"/>
    <property type="project" value="UniProtKB-KW"/>
</dbReference>
<gene>
    <name evidence="14" type="primary">PGKY_5</name>
    <name evidence="14" type="ORF">A4A49_36775</name>
</gene>
<evidence type="ECO:0000256" key="11">
    <source>
        <dbReference type="RuleBase" id="RU000532"/>
    </source>
</evidence>
<evidence type="ECO:0000256" key="5">
    <source>
        <dbReference type="ARBA" id="ARBA00022679"/>
    </source>
</evidence>
<comment type="catalytic activity">
    <reaction evidence="11">
        <text>(2R)-3-phosphoglycerate + ATP = (2R)-3-phospho-glyceroyl phosphate + ADP</text>
        <dbReference type="Rhea" id="RHEA:14801"/>
        <dbReference type="ChEBI" id="CHEBI:30616"/>
        <dbReference type="ChEBI" id="CHEBI:57604"/>
        <dbReference type="ChEBI" id="CHEBI:58272"/>
        <dbReference type="ChEBI" id="CHEBI:456216"/>
        <dbReference type="EC" id="2.7.2.3"/>
    </reaction>
</comment>
<evidence type="ECO:0000256" key="9">
    <source>
        <dbReference type="ARBA" id="ARBA00022842"/>
    </source>
</evidence>
<evidence type="ECO:0000256" key="6">
    <source>
        <dbReference type="ARBA" id="ARBA00022741"/>
    </source>
</evidence>
<reference evidence="14" key="1">
    <citation type="submission" date="2016-11" db="EMBL/GenBank/DDBJ databases">
        <title>The genome of Nicotiana attenuata.</title>
        <authorList>
            <person name="Xu S."/>
            <person name="Brockmoeller T."/>
            <person name="Gaquerel E."/>
            <person name="Navarro A."/>
            <person name="Kuhl H."/>
            <person name="Gase K."/>
            <person name="Ling Z."/>
            <person name="Zhou W."/>
            <person name="Kreitzer C."/>
            <person name="Stanke M."/>
            <person name="Tang H."/>
            <person name="Lyons E."/>
            <person name="Pandey P."/>
            <person name="Pandey S.P."/>
            <person name="Timmermann B."/>
            <person name="Baldwin I.T."/>
        </authorList>
    </citation>
    <scope>NUCLEOTIDE SEQUENCE [LARGE SCALE GENOMIC DNA]</scope>
    <source>
        <strain evidence="14">UT</strain>
    </source>
</reference>
<keyword evidence="8" id="KW-0067">ATP-binding</keyword>
<dbReference type="SUPFAM" id="SSF53748">
    <property type="entry name" value="Phosphoglycerate kinase"/>
    <property type="match status" value="1"/>
</dbReference>
<feature type="transmembrane region" description="Helical" evidence="13">
    <location>
        <begin position="126"/>
        <end position="150"/>
    </location>
</feature>
<name>A0A1J6IKP1_NICAT</name>
<evidence type="ECO:0000256" key="4">
    <source>
        <dbReference type="ARBA" id="ARBA00013061"/>
    </source>
</evidence>
<dbReference type="GO" id="GO:0005829">
    <property type="term" value="C:cytosol"/>
    <property type="evidence" value="ECO:0007669"/>
    <property type="project" value="TreeGrafter"/>
</dbReference>
<dbReference type="PRINTS" id="PR00477">
    <property type="entry name" value="PHGLYCKINASE"/>
</dbReference>
<keyword evidence="7 11" id="KW-0418">Kinase</keyword>
<dbReference type="PANTHER" id="PTHR11406:SF27">
    <property type="entry name" value="PHOSPHOGLYCERATE KINASE 3, CYTOSOLIC"/>
    <property type="match status" value="1"/>
</dbReference>
<keyword evidence="6" id="KW-0547">Nucleotide-binding</keyword>
<dbReference type="SMR" id="A0A1J6IKP1"/>
<keyword evidence="9" id="KW-0460">Magnesium</keyword>
<keyword evidence="13" id="KW-1133">Transmembrane helix</keyword>
<dbReference type="EMBL" id="MJEQ01037184">
    <property type="protein sequence ID" value="OIT05414.1"/>
    <property type="molecule type" value="Genomic_DNA"/>
</dbReference>
<dbReference type="InterPro" id="IPR036043">
    <property type="entry name" value="Phosphoglycerate_kinase_sf"/>
</dbReference>
<dbReference type="GO" id="GO:0006094">
    <property type="term" value="P:gluconeogenesis"/>
    <property type="evidence" value="ECO:0007669"/>
    <property type="project" value="TreeGrafter"/>
</dbReference>
<dbReference type="Proteomes" id="UP000187609">
    <property type="component" value="Unassembled WGS sequence"/>
</dbReference>
<organism evidence="14 15">
    <name type="scientific">Nicotiana attenuata</name>
    <name type="common">Coyote tobacco</name>
    <dbReference type="NCBI Taxonomy" id="49451"/>
    <lineage>
        <taxon>Eukaryota</taxon>
        <taxon>Viridiplantae</taxon>
        <taxon>Streptophyta</taxon>
        <taxon>Embryophyta</taxon>
        <taxon>Tracheophyta</taxon>
        <taxon>Spermatophyta</taxon>
        <taxon>Magnoliopsida</taxon>
        <taxon>eudicotyledons</taxon>
        <taxon>Gunneridae</taxon>
        <taxon>Pentapetalae</taxon>
        <taxon>asterids</taxon>
        <taxon>lamiids</taxon>
        <taxon>Solanales</taxon>
        <taxon>Solanaceae</taxon>
        <taxon>Nicotianoideae</taxon>
        <taxon>Nicotianeae</taxon>
        <taxon>Nicotiana</taxon>
    </lineage>
</organism>
<dbReference type="PANTHER" id="PTHR11406">
    <property type="entry name" value="PHOSPHOGLYCERATE KINASE"/>
    <property type="match status" value="1"/>
</dbReference>
<evidence type="ECO:0000256" key="12">
    <source>
        <dbReference type="RuleBase" id="RU000696"/>
    </source>
</evidence>
<comment type="subunit">
    <text evidence="12">Monomer.</text>
</comment>
<keyword evidence="13" id="KW-0472">Membrane</keyword>
<protein>
    <recommendedName>
        <fullName evidence="4 11">Phosphoglycerate kinase</fullName>
        <ecNumber evidence="4 11">2.7.2.3</ecNumber>
    </recommendedName>
</protein>
<dbReference type="GO" id="GO:0006096">
    <property type="term" value="P:glycolytic process"/>
    <property type="evidence" value="ECO:0007669"/>
    <property type="project" value="UniProtKB-KW"/>
</dbReference>
<evidence type="ECO:0000256" key="7">
    <source>
        <dbReference type="ARBA" id="ARBA00022777"/>
    </source>
</evidence>
<dbReference type="Pfam" id="PF00162">
    <property type="entry name" value="PGK"/>
    <property type="match status" value="1"/>
</dbReference>
<dbReference type="FunFam" id="3.40.50.1260:FF:000031">
    <property type="entry name" value="Phosphoglycerate kinase 1"/>
    <property type="match status" value="1"/>
</dbReference>
<keyword evidence="13" id="KW-0812">Transmembrane</keyword>
<evidence type="ECO:0000256" key="3">
    <source>
        <dbReference type="ARBA" id="ARBA00008982"/>
    </source>
</evidence>
<dbReference type="InterPro" id="IPR001576">
    <property type="entry name" value="Phosphoglycerate_kinase"/>
</dbReference>
<evidence type="ECO:0000313" key="15">
    <source>
        <dbReference type="Proteomes" id="UP000187609"/>
    </source>
</evidence>
<dbReference type="GO" id="GO:0004618">
    <property type="term" value="F:phosphoglycerate kinase activity"/>
    <property type="evidence" value="ECO:0007669"/>
    <property type="project" value="UniProtKB-EC"/>
</dbReference>
<comment type="caution">
    <text evidence="14">The sequence shown here is derived from an EMBL/GenBank/DDBJ whole genome shotgun (WGS) entry which is preliminary data.</text>
</comment>
<dbReference type="AlphaFoldDB" id="A0A1J6IKP1"/>
<dbReference type="InterPro" id="IPR015824">
    <property type="entry name" value="Phosphoglycerate_kinase_N"/>
</dbReference>
<keyword evidence="15" id="KW-1185">Reference proteome</keyword>
<evidence type="ECO:0000256" key="8">
    <source>
        <dbReference type="ARBA" id="ARBA00022840"/>
    </source>
</evidence>
<evidence type="ECO:0000256" key="13">
    <source>
        <dbReference type="SAM" id="Phobius"/>
    </source>
</evidence>
<comment type="pathway">
    <text evidence="2">Carbohydrate degradation; glycolysis; pyruvate from D-glyceraldehyde 3-phosphate: step 2/5.</text>
</comment>
<dbReference type="EC" id="2.7.2.3" evidence="4 11"/>
<evidence type="ECO:0000313" key="14">
    <source>
        <dbReference type="EMBL" id="OIT05414.1"/>
    </source>
</evidence>
<sequence length="306" mass="33010">MADDCIGREVEDMICKMPSGGVLLLENVRFNRGEMACEQEFAKKLAPIANYYVNDCFRTSNKPHASNEGVTQYLPGVAGLLMKKELRYLSEDVANVKKPFHAIVGGSRLSTRIGVIENLFDNKVDVIFFGGGLIFTFLAAAGYSVGSSLVEENMLRRANLIVSKAIERGVRLVFPADYSRMIVKPGNIHKKFIGLDIGPDTVSLFSRVLDEAKTIIWNGPMGGFEIAEFAGGTEGIAKKLANVEEAISTIIVGGSSAAAVKILGLAEKMTHVSTGGFASLELLEGIPPSGICGLQDERRWVCSEDG</sequence>
<dbReference type="GO" id="GO:0043531">
    <property type="term" value="F:ADP binding"/>
    <property type="evidence" value="ECO:0007669"/>
    <property type="project" value="TreeGrafter"/>
</dbReference>
<comment type="similarity">
    <text evidence="3 11">Belongs to the phosphoglycerate kinase family.</text>
</comment>
<comment type="cofactor">
    <cofactor evidence="1">
        <name>Mg(2+)</name>
        <dbReference type="ChEBI" id="CHEBI:18420"/>
    </cofactor>
</comment>
<dbReference type="Gene3D" id="3.40.50.1260">
    <property type="entry name" value="Phosphoglycerate kinase, N-terminal domain"/>
    <property type="match status" value="2"/>
</dbReference>
<keyword evidence="10" id="KW-0324">Glycolysis</keyword>
<dbReference type="Gramene" id="OIT05414">
    <property type="protein sequence ID" value="OIT05414"/>
    <property type="gene ID" value="A4A49_36775"/>
</dbReference>
<dbReference type="STRING" id="49451.A0A1J6IKP1"/>
<accession>A0A1J6IKP1</accession>
<evidence type="ECO:0000256" key="2">
    <source>
        <dbReference type="ARBA" id="ARBA00004838"/>
    </source>
</evidence>
<keyword evidence="5 11" id="KW-0808">Transferase</keyword>
<proteinExistence type="inferred from homology"/>
<evidence type="ECO:0000256" key="10">
    <source>
        <dbReference type="ARBA" id="ARBA00023152"/>
    </source>
</evidence>